<evidence type="ECO:0000256" key="1">
    <source>
        <dbReference type="SAM" id="Phobius"/>
    </source>
</evidence>
<dbReference type="AlphaFoldDB" id="A0AA41XK66"/>
<proteinExistence type="predicted"/>
<feature type="transmembrane region" description="Helical" evidence="1">
    <location>
        <begin position="37"/>
        <end position="55"/>
    </location>
</feature>
<dbReference type="RefSeq" id="WP_259530937.1">
    <property type="nucleotide sequence ID" value="NZ_JANLCK010000016.1"/>
</dbReference>
<protein>
    <submittedName>
        <fullName evidence="2">Uncharacterized protein</fullName>
    </submittedName>
</protein>
<evidence type="ECO:0000313" key="2">
    <source>
        <dbReference type="EMBL" id="MCS5727870.1"/>
    </source>
</evidence>
<evidence type="ECO:0000313" key="3">
    <source>
        <dbReference type="Proteomes" id="UP001165587"/>
    </source>
</evidence>
<organism evidence="2 3">
    <name type="scientific">Herbiconiux oxytropis</name>
    <dbReference type="NCBI Taxonomy" id="2970915"/>
    <lineage>
        <taxon>Bacteria</taxon>
        <taxon>Bacillati</taxon>
        <taxon>Actinomycetota</taxon>
        <taxon>Actinomycetes</taxon>
        <taxon>Micrococcales</taxon>
        <taxon>Microbacteriaceae</taxon>
        <taxon>Herbiconiux</taxon>
    </lineage>
</organism>
<keyword evidence="1" id="KW-0472">Membrane</keyword>
<reference evidence="2" key="1">
    <citation type="submission" date="2022-08" db="EMBL/GenBank/DDBJ databases">
        <authorList>
            <person name="Deng Y."/>
            <person name="Han X.-F."/>
            <person name="Zhang Y.-Q."/>
        </authorList>
    </citation>
    <scope>NUCLEOTIDE SEQUENCE</scope>
    <source>
        <strain evidence="2">CPCC 203407</strain>
    </source>
</reference>
<feature type="transmembrane region" description="Helical" evidence="1">
    <location>
        <begin position="12"/>
        <end position="31"/>
    </location>
</feature>
<keyword evidence="1" id="KW-0812">Transmembrane</keyword>
<comment type="caution">
    <text evidence="2">The sequence shown here is derived from an EMBL/GenBank/DDBJ whole genome shotgun (WGS) entry which is preliminary data.</text>
</comment>
<dbReference type="Proteomes" id="UP001165587">
    <property type="component" value="Unassembled WGS sequence"/>
</dbReference>
<keyword evidence="1" id="KW-1133">Transmembrane helix</keyword>
<accession>A0AA41XK66</accession>
<keyword evidence="3" id="KW-1185">Reference proteome</keyword>
<dbReference type="EMBL" id="JANLCK010000016">
    <property type="protein sequence ID" value="MCS5727870.1"/>
    <property type="molecule type" value="Genomic_DNA"/>
</dbReference>
<name>A0AA41XK66_9MICO</name>
<gene>
    <name evidence="2" type="ORF">N1028_18390</name>
</gene>
<sequence>MTSASISTLYRVAAAMTVVVAVAFMIFGLVIQNWAVLGVFAVIGIAGLSVWPAAARKP</sequence>